<feature type="transmembrane region" description="Helical" evidence="2">
    <location>
        <begin position="22"/>
        <end position="43"/>
    </location>
</feature>
<evidence type="ECO:0000313" key="5">
    <source>
        <dbReference type="Proteomes" id="UP000562352"/>
    </source>
</evidence>
<reference evidence="4 5" key="1">
    <citation type="submission" date="2020-08" db="EMBL/GenBank/DDBJ databases">
        <title>Genomic Encyclopedia of Type Strains, Phase III (KMG-III): the genomes of soil and plant-associated and newly described type strains.</title>
        <authorList>
            <person name="Whitman W."/>
        </authorList>
    </citation>
    <scope>NUCLEOTIDE SEQUENCE [LARGE SCALE GENOMIC DNA]</scope>
    <source>
        <strain evidence="4 5">CECT 3303</strain>
    </source>
</reference>
<feature type="domain" description="Arabinofuranosyltransferase AftA N-terminal" evidence="3">
    <location>
        <begin position="137"/>
        <end position="429"/>
    </location>
</feature>
<organism evidence="4 5">
    <name type="scientific">Planomonospora venezuelensis</name>
    <dbReference type="NCBI Taxonomy" id="1999"/>
    <lineage>
        <taxon>Bacteria</taxon>
        <taxon>Bacillati</taxon>
        <taxon>Actinomycetota</taxon>
        <taxon>Actinomycetes</taxon>
        <taxon>Streptosporangiales</taxon>
        <taxon>Streptosporangiaceae</taxon>
        <taxon>Planomonospora</taxon>
    </lineage>
</organism>
<dbReference type="AlphaFoldDB" id="A0A841DA15"/>
<evidence type="ECO:0000256" key="1">
    <source>
        <dbReference type="SAM" id="MobiDB-lite"/>
    </source>
</evidence>
<evidence type="ECO:0000256" key="2">
    <source>
        <dbReference type="SAM" id="Phobius"/>
    </source>
</evidence>
<feature type="transmembrane region" description="Helical" evidence="2">
    <location>
        <begin position="401"/>
        <end position="421"/>
    </location>
</feature>
<keyword evidence="2" id="KW-1133">Transmembrane helix</keyword>
<comment type="caution">
    <text evidence="4">The sequence shown here is derived from an EMBL/GenBank/DDBJ whole genome shotgun (WGS) entry which is preliminary data.</text>
</comment>
<dbReference type="InterPro" id="IPR020963">
    <property type="entry name" value="ArabinofuranosylTrfase_AftA_N"/>
</dbReference>
<feature type="transmembrane region" description="Helical" evidence="2">
    <location>
        <begin position="433"/>
        <end position="454"/>
    </location>
</feature>
<sequence length="622" mass="65555">MAVALAKPETARTPRPAGPSRAGPAAVATWIPASVIAVMLPGWTDLDPFGVRGALLPVAAGALLLVLLVPLALTAGRTVRPRLVPSADTLSGVAAGLFGAWVLLALRTALYGTPYGFGPLEGDMGRMSAMAVHYSVSWENADPLAVGVPSEYPPLQPLLIGRAAALLGRDAWRLLGAAEMLMLSGAVVLSFLLWRRLVSGPVALAVSAAGLLAFHAPAKAFVVLTIAVFVPWVLQTLWEPPAGRLHWAASGIVGGLVLCTYLGPFMLSAFGLLALAATALRRSGDVRAHLLHAGKVVLVAVAVSGWYLVPYVLTLLTGGGQTVSDLYEDIGAPALPPLTDVSVMSALQLAGLAGTVWYRRTAWWALPMLCLVAGLYLYWAVMAARYVLTGHTMFFHYVPRVLGPVLAICGVLALAQAAPALARRLGRPAPRGLGTAAAALLLAWCGLALGRSWLPNADRAAPNSAAVAHQQPFPDGRLPRFAAPGHMLHGFPAARVARAAAGTTGAQARPVTLSCDERLFAFLPWRGYLAVDRTAAGGVARWNDRYAELARLAAVTVPEEFARRSAALRHGPIDVFVLWDEGEVWSWKDLDFRPGQFGEAEFSVTRGLPGGLVVAARRTPLS</sequence>
<dbReference type="Proteomes" id="UP000562352">
    <property type="component" value="Unassembled WGS sequence"/>
</dbReference>
<name>A0A841DA15_PLAVE</name>
<evidence type="ECO:0000259" key="3">
    <source>
        <dbReference type="Pfam" id="PF12250"/>
    </source>
</evidence>
<dbReference type="EMBL" id="JACHJJ010000017">
    <property type="protein sequence ID" value="MBB5965487.1"/>
    <property type="molecule type" value="Genomic_DNA"/>
</dbReference>
<feature type="transmembrane region" description="Helical" evidence="2">
    <location>
        <begin position="246"/>
        <end position="275"/>
    </location>
</feature>
<feature type="transmembrane region" description="Helical" evidence="2">
    <location>
        <begin position="201"/>
        <end position="234"/>
    </location>
</feature>
<proteinExistence type="predicted"/>
<feature type="region of interest" description="Disordered" evidence="1">
    <location>
        <begin position="1"/>
        <end position="22"/>
    </location>
</feature>
<feature type="transmembrane region" description="Helical" evidence="2">
    <location>
        <begin position="87"/>
        <end position="110"/>
    </location>
</feature>
<dbReference type="RefSeq" id="WP_184944926.1">
    <property type="nucleotide sequence ID" value="NZ_BAAAWZ010000001.1"/>
</dbReference>
<feature type="transmembrane region" description="Helical" evidence="2">
    <location>
        <begin position="363"/>
        <end position="381"/>
    </location>
</feature>
<protein>
    <recommendedName>
        <fullName evidence="3">Arabinofuranosyltransferase AftA N-terminal domain-containing protein</fullName>
    </recommendedName>
</protein>
<feature type="compositionally biased region" description="Low complexity" evidence="1">
    <location>
        <begin position="11"/>
        <end position="22"/>
    </location>
</feature>
<feature type="transmembrane region" description="Helical" evidence="2">
    <location>
        <begin position="55"/>
        <end position="75"/>
    </location>
</feature>
<feature type="transmembrane region" description="Helical" evidence="2">
    <location>
        <begin position="296"/>
        <end position="318"/>
    </location>
</feature>
<keyword evidence="2" id="KW-0812">Transmembrane</keyword>
<evidence type="ECO:0000313" key="4">
    <source>
        <dbReference type="EMBL" id="MBB5965487.1"/>
    </source>
</evidence>
<dbReference type="GO" id="GO:0044038">
    <property type="term" value="P:cell wall macromolecule biosynthetic process"/>
    <property type="evidence" value="ECO:0007669"/>
    <property type="project" value="InterPro"/>
</dbReference>
<keyword evidence="5" id="KW-1185">Reference proteome</keyword>
<keyword evidence="2" id="KW-0472">Membrane</keyword>
<dbReference type="GO" id="GO:0016757">
    <property type="term" value="F:glycosyltransferase activity"/>
    <property type="evidence" value="ECO:0007669"/>
    <property type="project" value="InterPro"/>
</dbReference>
<gene>
    <name evidence="4" type="ORF">FHS22_004777</name>
</gene>
<accession>A0A841DA15</accession>
<dbReference type="Pfam" id="PF12250">
    <property type="entry name" value="AftA_N"/>
    <property type="match status" value="1"/>
</dbReference>
<dbReference type="GO" id="GO:0005886">
    <property type="term" value="C:plasma membrane"/>
    <property type="evidence" value="ECO:0007669"/>
    <property type="project" value="InterPro"/>
</dbReference>